<keyword evidence="1" id="KW-0812">Transmembrane</keyword>
<keyword evidence="1" id="KW-1133">Transmembrane helix</keyword>
<evidence type="ECO:0000256" key="1">
    <source>
        <dbReference type="SAM" id="Phobius"/>
    </source>
</evidence>
<proteinExistence type="predicted"/>
<evidence type="ECO:0000313" key="2">
    <source>
        <dbReference type="EMBL" id="GAA1680567.1"/>
    </source>
</evidence>
<feature type="transmembrane region" description="Helical" evidence="1">
    <location>
        <begin position="51"/>
        <end position="70"/>
    </location>
</feature>
<keyword evidence="3" id="KW-1185">Reference proteome</keyword>
<gene>
    <name evidence="2" type="ORF">GCM10009830_29520</name>
</gene>
<sequence length="127" mass="14360">MPSDVDGNVGRFDRFSSLASKLTSRPGYFAFCVLLVLIWAPTFFVFDKLTWHLLIDTVTTVITFLTVALLQNSETRNEAALQHKLNAVAGGLADIMDRLSDDETPEEMRRRRDELRRAVGLEENESV</sequence>
<keyword evidence="1" id="KW-0472">Membrane</keyword>
<dbReference type="Proteomes" id="UP001499851">
    <property type="component" value="Unassembled WGS sequence"/>
</dbReference>
<comment type="caution">
    <text evidence="2">The sequence shown here is derived from an EMBL/GenBank/DDBJ whole genome shotgun (WGS) entry which is preliminary data.</text>
</comment>
<dbReference type="Pfam" id="PF04120">
    <property type="entry name" value="Iron_permease"/>
    <property type="match status" value="1"/>
</dbReference>
<accession>A0ABN2H283</accession>
<evidence type="ECO:0000313" key="3">
    <source>
        <dbReference type="Proteomes" id="UP001499851"/>
    </source>
</evidence>
<feature type="transmembrane region" description="Helical" evidence="1">
    <location>
        <begin position="27"/>
        <end position="45"/>
    </location>
</feature>
<reference evidence="2 3" key="1">
    <citation type="journal article" date="2019" name="Int. J. Syst. Evol. Microbiol.">
        <title>The Global Catalogue of Microorganisms (GCM) 10K type strain sequencing project: providing services to taxonomists for standard genome sequencing and annotation.</title>
        <authorList>
            <consortium name="The Broad Institute Genomics Platform"/>
            <consortium name="The Broad Institute Genome Sequencing Center for Infectious Disease"/>
            <person name="Wu L."/>
            <person name="Ma J."/>
        </authorList>
    </citation>
    <scope>NUCLEOTIDE SEQUENCE [LARGE SCALE GENOMIC DNA]</scope>
    <source>
        <strain evidence="2 3">JCM 16001</strain>
    </source>
</reference>
<organism evidence="2 3">
    <name type="scientific">Glycomyces endophyticus</name>
    <dbReference type="NCBI Taxonomy" id="480996"/>
    <lineage>
        <taxon>Bacteria</taxon>
        <taxon>Bacillati</taxon>
        <taxon>Actinomycetota</taxon>
        <taxon>Actinomycetes</taxon>
        <taxon>Glycomycetales</taxon>
        <taxon>Glycomycetaceae</taxon>
        <taxon>Glycomyces</taxon>
    </lineage>
</organism>
<dbReference type="InterPro" id="IPR007251">
    <property type="entry name" value="Iron_permease_Fet4"/>
</dbReference>
<protein>
    <submittedName>
        <fullName evidence="2">Low affinity iron permease family protein</fullName>
    </submittedName>
</protein>
<name>A0ABN2H283_9ACTN</name>
<dbReference type="RefSeq" id="WP_344487652.1">
    <property type="nucleotide sequence ID" value="NZ_BAAAQF010000010.1"/>
</dbReference>
<dbReference type="EMBL" id="BAAAQF010000010">
    <property type="protein sequence ID" value="GAA1680567.1"/>
    <property type="molecule type" value="Genomic_DNA"/>
</dbReference>